<gene>
    <name evidence="1" type="ORF">ACFPK1_07530</name>
</gene>
<dbReference type="Proteomes" id="UP001596175">
    <property type="component" value="Unassembled WGS sequence"/>
</dbReference>
<accession>A0ABV9Z900</accession>
<dbReference type="RefSeq" id="WP_378020304.1">
    <property type="nucleotide sequence ID" value="NZ_JBHSKG010000003.1"/>
</dbReference>
<evidence type="ECO:0000313" key="2">
    <source>
        <dbReference type="Proteomes" id="UP001596175"/>
    </source>
</evidence>
<proteinExistence type="predicted"/>
<dbReference type="EMBL" id="JBHSKG010000003">
    <property type="protein sequence ID" value="MFC5138078.1"/>
    <property type="molecule type" value="Genomic_DNA"/>
</dbReference>
<organism evidence="1 2">
    <name type="scientific">Actinomycetospora rhizophila</name>
    <dbReference type="NCBI Taxonomy" id="1416876"/>
    <lineage>
        <taxon>Bacteria</taxon>
        <taxon>Bacillati</taxon>
        <taxon>Actinomycetota</taxon>
        <taxon>Actinomycetes</taxon>
        <taxon>Pseudonocardiales</taxon>
        <taxon>Pseudonocardiaceae</taxon>
        <taxon>Actinomycetospora</taxon>
    </lineage>
</organism>
<keyword evidence="2" id="KW-1185">Reference proteome</keyword>
<comment type="caution">
    <text evidence="1">The sequence shown here is derived from an EMBL/GenBank/DDBJ whole genome shotgun (WGS) entry which is preliminary data.</text>
</comment>
<reference evidence="2" key="1">
    <citation type="journal article" date="2019" name="Int. J. Syst. Evol. Microbiol.">
        <title>The Global Catalogue of Microorganisms (GCM) 10K type strain sequencing project: providing services to taxonomists for standard genome sequencing and annotation.</title>
        <authorList>
            <consortium name="The Broad Institute Genomics Platform"/>
            <consortium name="The Broad Institute Genome Sequencing Center for Infectious Disease"/>
            <person name="Wu L."/>
            <person name="Ma J."/>
        </authorList>
    </citation>
    <scope>NUCLEOTIDE SEQUENCE [LARGE SCALE GENOMIC DNA]</scope>
    <source>
        <strain evidence="2">XZYJ18</strain>
    </source>
</reference>
<sequence>MASTQVLVLGLDPRTVAGYDPEPVVAKIEEGRRRFAELGLTEHHELLPYDADDAEQERRVVEALRREPYACVVIGGGLRTDEPRLAFFERVVNLVRRHAPQAAIAFNAGAADAADAARRWVCAPPGDAPSVWC</sequence>
<evidence type="ECO:0000313" key="1">
    <source>
        <dbReference type="EMBL" id="MFC5138078.1"/>
    </source>
</evidence>
<protein>
    <submittedName>
        <fullName evidence="1">Uncharacterized protein</fullName>
    </submittedName>
</protein>
<name>A0ABV9Z900_9PSEU</name>